<dbReference type="AlphaFoldDB" id="A0A2I1XE07"/>
<keyword evidence="1" id="KW-0812">Transmembrane</keyword>
<evidence type="ECO:0000313" key="3">
    <source>
        <dbReference type="Proteomes" id="UP000234767"/>
    </source>
</evidence>
<organism evidence="2 3">
    <name type="scientific">Neisseria sicca</name>
    <dbReference type="NCBI Taxonomy" id="490"/>
    <lineage>
        <taxon>Bacteria</taxon>
        <taxon>Pseudomonadati</taxon>
        <taxon>Pseudomonadota</taxon>
        <taxon>Betaproteobacteria</taxon>
        <taxon>Neisseriales</taxon>
        <taxon>Neisseriaceae</taxon>
        <taxon>Neisseria</taxon>
    </lineage>
</organism>
<keyword evidence="1" id="KW-1133">Transmembrane helix</keyword>
<sequence>MTASMYILLVLALIFANAPFVTAKFFGVLPLKRKHIGHHLIELAAGFILTAVLAYILESRAGAVHQQDWEFYATVICLYLIFTFPCFVWRYFWHARNRE</sequence>
<gene>
    <name evidence="2" type="ORF">CYK00_02310</name>
</gene>
<protein>
    <submittedName>
        <fullName evidence="2">DUF2818 domain-containing protein</fullName>
    </submittedName>
</protein>
<evidence type="ECO:0000256" key="1">
    <source>
        <dbReference type="SAM" id="Phobius"/>
    </source>
</evidence>
<keyword evidence="1" id="KW-0472">Membrane</keyword>
<evidence type="ECO:0000313" key="2">
    <source>
        <dbReference type="EMBL" id="PLA40871.1"/>
    </source>
</evidence>
<comment type="caution">
    <text evidence="2">The sequence shown here is derived from an EMBL/GenBank/DDBJ whole genome shotgun (WGS) entry which is preliminary data.</text>
</comment>
<name>A0A2I1XE07_NEISI</name>
<accession>A0A2I1XE07</accession>
<feature type="transmembrane region" description="Helical" evidence="1">
    <location>
        <begin position="39"/>
        <end position="57"/>
    </location>
</feature>
<dbReference type="EMBL" id="PKJO01000002">
    <property type="protein sequence ID" value="PLA40871.1"/>
    <property type="molecule type" value="Genomic_DNA"/>
</dbReference>
<dbReference type="InterPro" id="IPR016768">
    <property type="entry name" value="UCP019883"/>
</dbReference>
<dbReference type="PIRSF" id="PIRSF019883">
    <property type="entry name" value="UCP019883"/>
    <property type="match status" value="1"/>
</dbReference>
<dbReference type="Proteomes" id="UP000234767">
    <property type="component" value="Unassembled WGS sequence"/>
</dbReference>
<feature type="transmembrane region" description="Helical" evidence="1">
    <location>
        <begin position="69"/>
        <end position="92"/>
    </location>
</feature>
<proteinExistence type="predicted"/>
<dbReference type="RefSeq" id="WP_101809845.1">
    <property type="nucleotide sequence ID" value="NZ_PKJO01000002.1"/>
</dbReference>
<dbReference type="Pfam" id="PF10993">
    <property type="entry name" value="DUF2818"/>
    <property type="match status" value="1"/>
</dbReference>
<reference evidence="2 3" key="1">
    <citation type="submission" date="2017-12" db="EMBL/GenBank/DDBJ databases">
        <title>Phylogenetic diversity of female urinary microbiome.</title>
        <authorList>
            <person name="Thomas-White K."/>
            <person name="Wolfe A.J."/>
        </authorList>
    </citation>
    <scope>NUCLEOTIDE SEQUENCE [LARGE SCALE GENOMIC DNA]</scope>
    <source>
        <strain evidence="2 3">UMB0321</strain>
    </source>
</reference>